<feature type="region of interest" description="Disordered" evidence="3">
    <location>
        <begin position="75"/>
        <end position="104"/>
    </location>
</feature>
<dbReference type="GO" id="GO:0015288">
    <property type="term" value="F:porin activity"/>
    <property type="evidence" value="ECO:0007669"/>
    <property type="project" value="InterPro"/>
</dbReference>
<dbReference type="eggNOG" id="COG3659">
    <property type="taxonomic scope" value="Bacteria"/>
</dbReference>
<proteinExistence type="inferred from homology"/>
<accession>G2I465</accession>
<dbReference type="InterPro" id="IPR038673">
    <property type="entry name" value="OprB_sf"/>
</dbReference>
<dbReference type="GO" id="GO:0016020">
    <property type="term" value="C:membrane"/>
    <property type="evidence" value="ECO:0007669"/>
    <property type="project" value="InterPro"/>
</dbReference>
<dbReference type="EMBL" id="AP012159">
    <property type="protein sequence ID" value="BAK82912.1"/>
    <property type="molecule type" value="Genomic_DNA"/>
</dbReference>
<evidence type="ECO:0000256" key="3">
    <source>
        <dbReference type="SAM" id="MobiDB-lite"/>
    </source>
</evidence>
<protein>
    <submittedName>
        <fullName evidence="4">Porin B carbohydrate-selective</fullName>
    </submittedName>
</protein>
<dbReference type="STRING" id="634177.GLX_05000"/>
<evidence type="ECO:0000313" key="4">
    <source>
        <dbReference type="EMBL" id="BAK82912.1"/>
    </source>
</evidence>
<dbReference type="GO" id="GO:0008643">
    <property type="term" value="P:carbohydrate transport"/>
    <property type="evidence" value="ECO:0007669"/>
    <property type="project" value="InterPro"/>
</dbReference>
<gene>
    <name evidence="4" type="ordered locus">GLX_05000</name>
</gene>
<evidence type="ECO:0000256" key="1">
    <source>
        <dbReference type="ARBA" id="ARBA00008769"/>
    </source>
</evidence>
<feature type="compositionally biased region" description="Low complexity" evidence="3">
    <location>
        <begin position="84"/>
        <end position="104"/>
    </location>
</feature>
<dbReference type="PANTHER" id="PTHR37944">
    <property type="entry name" value="PORIN B"/>
    <property type="match status" value="1"/>
</dbReference>
<dbReference type="PANTHER" id="PTHR37944:SF1">
    <property type="entry name" value="PORIN B"/>
    <property type="match status" value="1"/>
</dbReference>
<dbReference type="Gene3D" id="2.40.160.180">
    <property type="entry name" value="Carbohydrate-selective porin OprB"/>
    <property type="match status" value="1"/>
</dbReference>
<evidence type="ECO:0000313" key="5">
    <source>
        <dbReference type="Proteomes" id="UP000009044"/>
    </source>
</evidence>
<reference evidence="5" key="1">
    <citation type="journal article" date="2011" name="J. Bacteriol.">
        <title>Complete genome sequence of NBRC 3288, a unique cellulose-nonproducing strain of Gluconacetobacter xylinus isolated from vinegar.</title>
        <authorList>
            <person name="Ogino H."/>
            <person name="Azuma Y."/>
            <person name="Hosoyama A."/>
            <person name="Nakazawa H."/>
            <person name="Matsutani M."/>
            <person name="Hasegawa A."/>
            <person name="Otsuyama K."/>
            <person name="Matsushita K."/>
            <person name="Fujita N."/>
            <person name="Shirai M."/>
        </authorList>
    </citation>
    <scope>NUCLEOTIDE SEQUENCE [LARGE SCALE GENOMIC DNA]</scope>
    <source>
        <strain evidence="5">NBRC 3288 / BCRC 11682 / LMG 1693</strain>
    </source>
</reference>
<organism evidence="4 5">
    <name type="scientific">Komagataeibacter medellinensis (strain NBRC 3288 / BCRC 11682 / LMG 1693 / Kondo 51)</name>
    <name type="common">Gluconacetobacter medellinensis</name>
    <dbReference type="NCBI Taxonomy" id="634177"/>
    <lineage>
        <taxon>Bacteria</taxon>
        <taxon>Pseudomonadati</taxon>
        <taxon>Pseudomonadota</taxon>
        <taxon>Alphaproteobacteria</taxon>
        <taxon>Acetobacterales</taxon>
        <taxon>Acetobacteraceae</taxon>
        <taxon>Komagataeibacter</taxon>
    </lineage>
</organism>
<name>G2I465_KOMMN</name>
<dbReference type="PATRIC" id="fig|634177.7.peg.596"/>
<dbReference type="HOGENOM" id="CLU_029684_0_1_5"/>
<sequence>MIVPRSGRHDMGHILFQFKNAPATMPPFHRVSARPYPSISCPAPLRGVFPSASRLRRLWGAAALACAVASPAAHAAQDRPQSWPGTPSAIPAPSSAPMVASTTPVRRKRPIVETRLDALFNTESISALLNHNDDALRQSDLSAGYFVAEQAFGNLVPQIRPWRDWLSNRGFSFELTYKGEGMANVGGGVSKGMDYVHDLRVSMLFDLGRLMGLDGWYLHGIIMNREGRQVGWDHVGERNVLLTEVWSIHGPAAARLADLYVEKSFLHNRININMGRIALTHTYATSVLLCTFMTQCSAPMAIREPAGWSVYPKTSWGGTVRFRPTRDLTLRTGIYKIGPKVQDNTGWAWGSESTTGVQTPVELTWEPFFGVRKLPGHYKLGYGHDTSPYPDLIGPVPAAYAAAIRAHREKPRDTFYVEADQMVYRRHGDYQMAGGYVLAGYIHNTPSISNFADEFYFGASLLGLIPHRPFDRFGVMYSYYQMSPRLTYGQSLRQAAGLPLGPYITGPQTHSAILEAYYGIPVTPGLVLTPEFEYVMRPGETSVIPNAMLVGLKVIANL</sequence>
<dbReference type="InterPro" id="IPR052932">
    <property type="entry name" value="OprB_Porin"/>
</dbReference>
<dbReference type="Proteomes" id="UP000009044">
    <property type="component" value="Chromosome"/>
</dbReference>
<dbReference type="AlphaFoldDB" id="G2I465"/>
<dbReference type="KEGG" id="gxy:GLX_05000"/>
<dbReference type="Pfam" id="PF04966">
    <property type="entry name" value="OprB"/>
    <property type="match status" value="1"/>
</dbReference>
<evidence type="ECO:0000256" key="2">
    <source>
        <dbReference type="RuleBase" id="RU363072"/>
    </source>
</evidence>
<dbReference type="InterPro" id="IPR007049">
    <property type="entry name" value="Carb-sel_porin_OprB"/>
</dbReference>
<comment type="similarity">
    <text evidence="1 2">Belongs to the OprB family.</text>
</comment>